<dbReference type="Pfam" id="PF06271">
    <property type="entry name" value="RDD"/>
    <property type="match status" value="1"/>
</dbReference>
<reference evidence="8" key="1">
    <citation type="journal article" date="2015" name="Proc. Natl. Acad. Sci. U.S.A.">
        <title>Networks of energetic and metabolic interactions define dynamics in microbial communities.</title>
        <authorList>
            <person name="Embree M."/>
            <person name="Liu J.K."/>
            <person name="Al-Bassam M.M."/>
            <person name="Zengler K."/>
        </authorList>
    </citation>
    <scope>NUCLEOTIDE SEQUENCE</scope>
</reference>
<organism evidence="8">
    <name type="scientific">hydrocarbon metagenome</name>
    <dbReference type="NCBI Taxonomy" id="938273"/>
    <lineage>
        <taxon>unclassified sequences</taxon>
        <taxon>metagenomes</taxon>
        <taxon>ecological metagenomes</taxon>
    </lineage>
</organism>
<evidence type="ECO:0000256" key="6">
    <source>
        <dbReference type="SAM" id="Phobius"/>
    </source>
</evidence>
<name>A0A0W8F5K1_9ZZZZ</name>
<dbReference type="PANTHER" id="PTHR36115:SF6">
    <property type="entry name" value="PROLINE-RICH ANTIGEN HOMOLOG"/>
    <property type="match status" value="1"/>
</dbReference>
<feature type="transmembrane region" description="Helical" evidence="6">
    <location>
        <begin position="13"/>
        <end position="34"/>
    </location>
</feature>
<evidence type="ECO:0000256" key="3">
    <source>
        <dbReference type="ARBA" id="ARBA00022692"/>
    </source>
</evidence>
<comment type="subcellular location">
    <subcellularLocation>
        <location evidence="1">Cell membrane</location>
        <topology evidence="1">Multi-pass membrane protein</topology>
    </subcellularLocation>
</comment>
<keyword evidence="2" id="KW-1003">Cell membrane</keyword>
<dbReference type="EMBL" id="LNQE01001514">
    <property type="protein sequence ID" value="KUG16101.1"/>
    <property type="molecule type" value="Genomic_DNA"/>
</dbReference>
<dbReference type="InterPro" id="IPR051791">
    <property type="entry name" value="Pra-immunoreactive"/>
</dbReference>
<dbReference type="PANTHER" id="PTHR36115">
    <property type="entry name" value="PROLINE-RICH ANTIGEN HOMOLOG-RELATED"/>
    <property type="match status" value="1"/>
</dbReference>
<keyword evidence="4 6" id="KW-1133">Transmembrane helix</keyword>
<feature type="domain" description="RDD" evidence="7">
    <location>
        <begin position="6"/>
        <end position="120"/>
    </location>
</feature>
<evidence type="ECO:0000259" key="7">
    <source>
        <dbReference type="Pfam" id="PF06271"/>
    </source>
</evidence>
<dbReference type="AlphaFoldDB" id="A0A0W8F5K1"/>
<accession>A0A0W8F5K1</accession>
<evidence type="ECO:0000256" key="5">
    <source>
        <dbReference type="ARBA" id="ARBA00023136"/>
    </source>
</evidence>
<feature type="transmembrane region" description="Helical" evidence="6">
    <location>
        <begin position="41"/>
        <end position="58"/>
    </location>
</feature>
<proteinExistence type="predicted"/>
<evidence type="ECO:0000313" key="8">
    <source>
        <dbReference type="EMBL" id="KUG16101.1"/>
    </source>
</evidence>
<sequence length="131" mass="14809">MDELVLASWSDRFWAWLIDVLLMGLIWHRVVLVLGIDPMHLDAMLILSGLIFVYWTALEGYRGQSLGKMLLNIVVVGPYGEAIGFRDSALQSFGKAFLLPVDCLIGLLAYRGKRQRLFNKLSDTVVKKQVI</sequence>
<gene>
    <name evidence="8" type="ORF">ASZ90_014210</name>
</gene>
<comment type="caution">
    <text evidence="8">The sequence shown here is derived from an EMBL/GenBank/DDBJ whole genome shotgun (WGS) entry which is preliminary data.</text>
</comment>
<protein>
    <recommendedName>
        <fullName evidence="7">RDD domain-containing protein</fullName>
    </recommendedName>
</protein>
<evidence type="ECO:0000256" key="1">
    <source>
        <dbReference type="ARBA" id="ARBA00004651"/>
    </source>
</evidence>
<keyword evidence="5 6" id="KW-0472">Membrane</keyword>
<dbReference type="GO" id="GO:0005886">
    <property type="term" value="C:plasma membrane"/>
    <property type="evidence" value="ECO:0007669"/>
    <property type="project" value="UniProtKB-SubCell"/>
</dbReference>
<evidence type="ECO:0000256" key="4">
    <source>
        <dbReference type="ARBA" id="ARBA00022989"/>
    </source>
</evidence>
<evidence type="ECO:0000256" key="2">
    <source>
        <dbReference type="ARBA" id="ARBA00022475"/>
    </source>
</evidence>
<dbReference type="InterPro" id="IPR010432">
    <property type="entry name" value="RDD"/>
</dbReference>
<keyword evidence="3 6" id="KW-0812">Transmembrane</keyword>